<sequence>MQKPCACGHVMSVKLRTVIYSKSVEIEHVPVYSCEACKHSEIFQEVKEELKQCIEGLGSAPAKQVLQFNELNELAHIIYVVSDKEYIHLTVRDIVEERINQLLDLLLISQSAGDVAWTAEIRSRLAQISRHAVKANDLIG</sequence>
<gene>
    <name evidence="1" type="ORF">SY83_15445</name>
</gene>
<protein>
    <recommendedName>
        <fullName evidence="3">YgiT-type zinc finger domain-containing protein</fullName>
    </recommendedName>
</protein>
<evidence type="ECO:0008006" key="3">
    <source>
        <dbReference type="Google" id="ProtNLM"/>
    </source>
</evidence>
<dbReference type="AlphaFoldDB" id="A0A172TK51"/>
<dbReference type="Proteomes" id="UP000076927">
    <property type="component" value="Chromosome"/>
</dbReference>
<dbReference type="RefSeq" id="WP_068608113.1">
    <property type="nucleotide sequence ID" value="NZ_CP011388.1"/>
</dbReference>
<keyword evidence="2" id="KW-1185">Reference proteome</keyword>
<reference evidence="1 2" key="1">
    <citation type="submission" date="2015-01" db="EMBL/GenBank/DDBJ databases">
        <title>Paenibacillus swuensis/DY6/whole genome sequencing.</title>
        <authorList>
            <person name="Kim M.K."/>
            <person name="Srinivasan S."/>
            <person name="Lee J.-J."/>
        </authorList>
    </citation>
    <scope>NUCLEOTIDE SEQUENCE [LARGE SCALE GENOMIC DNA]</scope>
    <source>
        <strain evidence="1 2">DY6</strain>
    </source>
</reference>
<organism evidence="1 2">
    <name type="scientific">Paenibacillus swuensis</name>
    <dbReference type="NCBI Taxonomy" id="1178515"/>
    <lineage>
        <taxon>Bacteria</taxon>
        <taxon>Bacillati</taxon>
        <taxon>Bacillota</taxon>
        <taxon>Bacilli</taxon>
        <taxon>Bacillales</taxon>
        <taxon>Paenibacillaceae</taxon>
        <taxon>Paenibacillus</taxon>
    </lineage>
</organism>
<proteinExistence type="predicted"/>
<dbReference type="EMBL" id="CP011388">
    <property type="protein sequence ID" value="ANE47439.1"/>
    <property type="molecule type" value="Genomic_DNA"/>
</dbReference>
<name>A0A172TK51_9BACL</name>
<dbReference type="STRING" id="1178515.SY83_15445"/>
<dbReference type="OrthoDB" id="2974439at2"/>
<dbReference type="PATRIC" id="fig|1178515.4.peg.3105"/>
<dbReference type="KEGG" id="pswu:SY83_15445"/>
<accession>A0A172TK51</accession>
<evidence type="ECO:0000313" key="1">
    <source>
        <dbReference type="EMBL" id="ANE47439.1"/>
    </source>
</evidence>
<evidence type="ECO:0000313" key="2">
    <source>
        <dbReference type="Proteomes" id="UP000076927"/>
    </source>
</evidence>